<keyword evidence="1" id="KW-1185">Reference proteome</keyword>
<proteinExistence type="predicted"/>
<evidence type="ECO:0000313" key="1">
    <source>
        <dbReference type="Proteomes" id="UP000887565"/>
    </source>
</evidence>
<sequence>MQNSTVKIYVKWCQCKCGTPRDSFQFDSEFVSPAHLLTRIQGQMVQNTVSDTLATKNHVILRQDENQSSVNRSVMTNCSPIEETVQRLKARSKMAVGKVIDTNQTVNPPNNLSPIPKRTMIRTISCRKRNPVAVVSMNETERKMFMHRLSKQALYASNNQKTKMIGKNE</sequence>
<name>A0A915KZI4_ROMCU</name>
<reference evidence="2" key="1">
    <citation type="submission" date="2022-11" db="UniProtKB">
        <authorList>
            <consortium name="WormBaseParasite"/>
        </authorList>
    </citation>
    <scope>IDENTIFICATION</scope>
</reference>
<protein>
    <submittedName>
        <fullName evidence="2">Uncharacterized protein</fullName>
    </submittedName>
</protein>
<dbReference type="AlphaFoldDB" id="A0A915KZI4"/>
<evidence type="ECO:0000313" key="2">
    <source>
        <dbReference type="WBParaSite" id="nRc.2.0.1.t44242-RA"/>
    </source>
</evidence>
<dbReference type="Proteomes" id="UP000887565">
    <property type="component" value="Unplaced"/>
</dbReference>
<dbReference type="WBParaSite" id="nRc.2.0.1.t44242-RA">
    <property type="protein sequence ID" value="nRc.2.0.1.t44242-RA"/>
    <property type="gene ID" value="nRc.2.0.1.g44242"/>
</dbReference>
<organism evidence="1 2">
    <name type="scientific">Romanomermis culicivorax</name>
    <name type="common">Nematode worm</name>
    <dbReference type="NCBI Taxonomy" id="13658"/>
    <lineage>
        <taxon>Eukaryota</taxon>
        <taxon>Metazoa</taxon>
        <taxon>Ecdysozoa</taxon>
        <taxon>Nematoda</taxon>
        <taxon>Enoplea</taxon>
        <taxon>Dorylaimia</taxon>
        <taxon>Mermithida</taxon>
        <taxon>Mermithoidea</taxon>
        <taxon>Mermithidae</taxon>
        <taxon>Romanomermis</taxon>
    </lineage>
</organism>
<accession>A0A915KZI4</accession>